<dbReference type="EMBL" id="JAEMUK010000088">
    <property type="protein sequence ID" value="MBJ7545168.1"/>
    <property type="molecule type" value="Genomic_DNA"/>
</dbReference>
<name>A0A8I1GHS9_9HYPH</name>
<proteinExistence type="predicted"/>
<keyword evidence="3" id="KW-1185">Reference proteome</keyword>
<keyword evidence="1" id="KW-1133">Transmembrane helix</keyword>
<gene>
    <name evidence="2" type="ORF">JDN41_16575</name>
</gene>
<accession>A0A8I1GHS9</accession>
<sequence length="84" mass="9362">MLTLITLAAAIVASAVMALLAWLFIGGAIIPPFLRRRIQQRRTAPTTWFWRNYYEVSGIAGGIAFGVILGFLQFVVMPWAFGFK</sequence>
<feature type="transmembrane region" description="Helical" evidence="1">
    <location>
        <begin position="54"/>
        <end position="81"/>
    </location>
</feature>
<reference evidence="2 3" key="1">
    <citation type="submission" date="2020-12" db="EMBL/GenBank/DDBJ databases">
        <title>Revised draft genomes of Rhodomicrobium vannielii ATCC 17100 and Rhodomicrobium udaipurense JA643.</title>
        <authorList>
            <person name="Conners E.M."/>
            <person name="Davenport E.J."/>
            <person name="Bose A."/>
        </authorList>
    </citation>
    <scope>NUCLEOTIDE SEQUENCE [LARGE SCALE GENOMIC DNA]</scope>
    <source>
        <strain evidence="2 3">JA643</strain>
    </source>
</reference>
<feature type="transmembrane region" description="Helical" evidence="1">
    <location>
        <begin position="6"/>
        <end position="34"/>
    </location>
</feature>
<evidence type="ECO:0000256" key="1">
    <source>
        <dbReference type="SAM" id="Phobius"/>
    </source>
</evidence>
<evidence type="ECO:0000313" key="2">
    <source>
        <dbReference type="EMBL" id="MBJ7545168.1"/>
    </source>
</evidence>
<dbReference type="Proteomes" id="UP000623250">
    <property type="component" value="Unassembled WGS sequence"/>
</dbReference>
<keyword evidence="1" id="KW-0812">Transmembrane</keyword>
<keyword evidence="1" id="KW-0472">Membrane</keyword>
<dbReference type="AlphaFoldDB" id="A0A8I1GHS9"/>
<evidence type="ECO:0000313" key="3">
    <source>
        <dbReference type="Proteomes" id="UP000623250"/>
    </source>
</evidence>
<dbReference type="RefSeq" id="WP_199502560.1">
    <property type="nucleotide sequence ID" value="NZ_JAEMUK010000088.1"/>
</dbReference>
<organism evidence="2 3">
    <name type="scientific">Rhodomicrobium udaipurense</name>
    <dbReference type="NCBI Taxonomy" id="1202716"/>
    <lineage>
        <taxon>Bacteria</taxon>
        <taxon>Pseudomonadati</taxon>
        <taxon>Pseudomonadota</taxon>
        <taxon>Alphaproteobacteria</taxon>
        <taxon>Hyphomicrobiales</taxon>
        <taxon>Hyphomicrobiaceae</taxon>
        <taxon>Rhodomicrobium</taxon>
    </lineage>
</organism>
<protein>
    <submittedName>
        <fullName evidence="2">Uncharacterized protein</fullName>
    </submittedName>
</protein>
<comment type="caution">
    <text evidence="2">The sequence shown here is derived from an EMBL/GenBank/DDBJ whole genome shotgun (WGS) entry which is preliminary data.</text>
</comment>